<organism evidence="3">
    <name type="scientific">Menopon gallinae</name>
    <name type="common">poultry shaft louse</name>
    <dbReference type="NCBI Taxonomy" id="328185"/>
    <lineage>
        <taxon>Eukaryota</taxon>
        <taxon>Metazoa</taxon>
        <taxon>Ecdysozoa</taxon>
        <taxon>Arthropoda</taxon>
        <taxon>Hexapoda</taxon>
        <taxon>Insecta</taxon>
        <taxon>Pterygota</taxon>
        <taxon>Neoptera</taxon>
        <taxon>Paraneoptera</taxon>
        <taxon>Psocodea</taxon>
        <taxon>Troctomorpha</taxon>
        <taxon>Phthiraptera</taxon>
        <taxon>Amblycera</taxon>
        <taxon>Menoponidae</taxon>
        <taxon>Menopon</taxon>
    </lineage>
</organism>
<feature type="compositionally biased region" description="Basic residues" evidence="2">
    <location>
        <begin position="683"/>
        <end position="697"/>
    </location>
</feature>
<reference evidence="3" key="1">
    <citation type="journal article" date="2024" name="Gigascience">
        <title>Chromosome-level genome of the poultry shaft louse Menopon gallinae provides insight into the host-switching and adaptive evolution of parasitic lice.</title>
        <authorList>
            <person name="Xu Y."/>
            <person name="Ma L."/>
            <person name="Liu S."/>
            <person name="Liang Y."/>
            <person name="Liu Q."/>
            <person name="He Z."/>
            <person name="Tian L."/>
            <person name="Duan Y."/>
            <person name="Cai W."/>
            <person name="Li H."/>
            <person name="Song F."/>
        </authorList>
    </citation>
    <scope>NUCLEOTIDE SEQUENCE</scope>
    <source>
        <strain evidence="3">Cailab_2023a</strain>
    </source>
</reference>
<feature type="coiled-coil region" evidence="1">
    <location>
        <begin position="842"/>
        <end position="903"/>
    </location>
</feature>
<dbReference type="EMBL" id="JARGDH010000002">
    <property type="protein sequence ID" value="KAL0274786.1"/>
    <property type="molecule type" value="Genomic_DNA"/>
</dbReference>
<feature type="region of interest" description="Disordered" evidence="2">
    <location>
        <begin position="673"/>
        <end position="746"/>
    </location>
</feature>
<comment type="caution">
    <text evidence="3">The sequence shown here is derived from an EMBL/GenBank/DDBJ whole genome shotgun (WGS) entry which is preliminary data.</text>
</comment>
<feature type="compositionally biased region" description="Polar residues" evidence="2">
    <location>
        <begin position="368"/>
        <end position="379"/>
    </location>
</feature>
<feature type="region of interest" description="Disordered" evidence="2">
    <location>
        <begin position="422"/>
        <end position="443"/>
    </location>
</feature>
<feature type="compositionally biased region" description="Basic and acidic residues" evidence="2">
    <location>
        <begin position="709"/>
        <end position="736"/>
    </location>
</feature>
<gene>
    <name evidence="3" type="ORF">PYX00_002828</name>
</gene>
<accession>A0AAW2HYN3</accession>
<feature type="region of interest" description="Disordered" evidence="2">
    <location>
        <begin position="780"/>
        <end position="800"/>
    </location>
</feature>
<name>A0AAW2HYN3_9NEOP</name>
<proteinExistence type="predicted"/>
<evidence type="ECO:0000256" key="1">
    <source>
        <dbReference type="SAM" id="Coils"/>
    </source>
</evidence>
<keyword evidence="1" id="KW-0175">Coiled coil</keyword>
<evidence type="ECO:0000313" key="3">
    <source>
        <dbReference type="EMBL" id="KAL0274786.1"/>
    </source>
</evidence>
<feature type="compositionally biased region" description="Basic and acidic residues" evidence="2">
    <location>
        <begin position="426"/>
        <end position="436"/>
    </location>
</feature>
<feature type="compositionally biased region" description="Low complexity" evidence="2">
    <location>
        <begin position="698"/>
        <end position="708"/>
    </location>
</feature>
<evidence type="ECO:0000256" key="2">
    <source>
        <dbReference type="SAM" id="MobiDB-lite"/>
    </source>
</evidence>
<protein>
    <submittedName>
        <fullName evidence="3">Uncharacterized protein</fullName>
    </submittedName>
</protein>
<dbReference type="AlphaFoldDB" id="A0AAW2HYN3"/>
<sequence>MNKGLLSDILMNVKKDPKVLTQLRTYINEASKSNTPQLVSRKMIEAMRNIVSTCTAKDRPDPESLSIMLDTLYFIVSRNRDESTWTKYGFEVWNVILNLLAGIERTDKFQIFFCKLLISIRMICVCNTSTWRQVARPLLNVFINKKLDHNYLERSLKEFKNISKCGDDIEITNFTRQNLHLLQTFSMLARRVGDFLTQMDILELVFLYVGDDRSLMKGFFTSGNQELSEILEKLDFGHFEKDSRLFLNTLNISLGKRKKEYSPSTDSKRITISCADFADAETQFVILQLPLVEVQTLKLEFGKISGENCHCITITIDKLTEMYRFTNGQTVICTALSEKNTSEEIRNFIRMAEELSGKIQEHHKKDSSASSAPQRKYRFSSTSPMLISISDRNQSLKNIKQMSRASPLYLSLSGAEKSRVKTYSSLKDKGESENEKNPSTSGNLQVYQISSSCFGSQRQSFNCSLYSSSSSCMSLNKSRMDNSFGVLKSIENLNVKPKNQELCTNIKGNDVPGFEDNREQRLRNYSRQIYEEWASSCEDFIETQEFPMPDKKLTNNQSIQASKREKRQIPIWRGSEKKSTKKLRQTEWLSRNKQLTGRWRSEEITNTSLLDPNGYSYRRWKMETHSERGKFWLDKLKETEKDVARVEKDVFVFTEEELTDDSNVFQKPEKVKKAGTGVIKGKQSSKIRGQSKKKGPRAKAAGKASASSDRLKSARTMKAERRESTDQERKNEERVSKKVVNQESPVSVCSEHSVKLDSVIIHSRSEHEEESIEQDNILDSSSITKGVRGNRRKKSPDVFGKMSGENTIEKIVDDIIEKVSKCMDQYLQEMRKQEVDGISNFLTIMKAKINRLNKKREECEERQVRFEKCVEFFREGCSQAELHGKYQAKFKRMKEELNALKEDSCNVEKKINTFIDRLKDVIMKESESIIDKCLKKVKLDYMEQYLSNYRKQETF</sequence>
<feature type="region of interest" description="Disordered" evidence="2">
    <location>
        <begin position="359"/>
        <end position="379"/>
    </location>
</feature>